<organism evidence="2 3">
    <name type="scientific">Acidisoma cellulosilyticum</name>
    <dbReference type="NCBI Taxonomy" id="2802395"/>
    <lineage>
        <taxon>Bacteria</taxon>
        <taxon>Pseudomonadati</taxon>
        <taxon>Pseudomonadota</taxon>
        <taxon>Alphaproteobacteria</taxon>
        <taxon>Acetobacterales</taxon>
        <taxon>Acidocellaceae</taxon>
        <taxon>Acidisoma</taxon>
    </lineage>
</organism>
<dbReference type="AlphaFoldDB" id="A0A963Z4U1"/>
<dbReference type="GO" id="GO:0016787">
    <property type="term" value="F:hydrolase activity"/>
    <property type="evidence" value="ECO:0007669"/>
    <property type="project" value="UniProtKB-KW"/>
</dbReference>
<evidence type="ECO:0000313" key="3">
    <source>
        <dbReference type="Proteomes" id="UP000721844"/>
    </source>
</evidence>
<evidence type="ECO:0000313" key="2">
    <source>
        <dbReference type="EMBL" id="MCB8882654.1"/>
    </source>
</evidence>
<dbReference type="PANTHER" id="PTHR43194">
    <property type="entry name" value="HYDROLASE ALPHA/BETA FOLD FAMILY"/>
    <property type="match status" value="1"/>
</dbReference>
<keyword evidence="3" id="KW-1185">Reference proteome</keyword>
<dbReference type="RefSeq" id="WP_227309309.1">
    <property type="nucleotide sequence ID" value="NZ_JAESVA010000008.1"/>
</dbReference>
<dbReference type="InterPro" id="IPR029058">
    <property type="entry name" value="AB_hydrolase_fold"/>
</dbReference>
<sequence>MLNDSYGSVTSADGTSIGYRMIGKGPGLILVQGAMGTATNYDELARSLAASFTVYLPDRRGRGMSPLAYNPEHRIRRDIEDLASLVDHSGAPYIFGLSSGAIIALAAAAVLRPIEKAAVYEPPFVPEGISHPAIKQFNELVEQGRLAAALVQASRIVKLGPKILAYVPQWILRFGTQRLMYREQRQGSGRYAPLSELIPAMRYDFNVVGSMDGEASSFAALQKEVLLLGGDRSPDYLKSALTTLEKVLPNAQRIEFEGLDHSGPWNMDRGGNPEPIARALISFLVTDNPVASSCTI</sequence>
<dbReference type="InterPro" id="IPR050228">
    <property type="entry name" value="Carboxylesterase_BioH"/>
</dbReference>
<dbReference type="EMBL" id="JAESVA010000008">
    <property type="protein sequence ID" value="MCB8882654.1"/>
    <property type="molecule type" value="Genomic_DNA"/>
</dbReference>
<name>A0A963Z4U1_9PROT</name>
<accession>A0A963Z4U1</accession>
<reference evidence="2 3" key="1">
    <citation type="journal article" date="2021" name="Microorganisms">
        <title>Acidisoma silvae sp. nov. and Acidisomacellulosilytica sp. nov., Two Acidophilic Bacteria Isolated from Decaying Wood, Hydrolyzing Cellulose and Producing Poly-3-hydroxybutyrate.</title>
        <authorList>
            <person name="Mieszkin S."/>
            <person name="Pouder E."/>
            <person name="Uroz S."/>
            <person name="Simon-Colin C."/>
            <person name="Alain K."/>
        </authorList>
    </citation>
    <scope>NUCLEOTIDE SEQUENCE [LARGE SCALE GENOMIC DNA]</scope>
    <source>
        <strain evidence="2 3">HW T5.17</strain>
    </source>
</reference>
<proteinExistence type="predicted"/>
<dbReference type="PANTHER" id="PTHR43194:SF2">
    <property type="entry name" value="PEROXISOMAL MEMBRANE PROTEIN LPX1"/>
    <property type="match status" value="1"/>
</dbReference>
<dbReference type="Gene3D" id="3.40.50.1820">
    <property type="entry name" value="alpha/beta hydrolase"/>
    <property type="match status" value="1"/>
</dbReference>
<dbReference type="Proteomes" id="UP000721844">
    <property type="component" value="Unassembled WGS sequence"/>
</dbReference>
<dbReference type="InterPro" id="IPR000073">
    <property type="entry name" value="AB_hydrolase_1"/>
</dbReference>
<feature type="domain" description="AB hydrolase-1" evidence="1">
    <location>
        <begin position="28"/>
        <end position="265"/>
    </location>
</feature>
<gene>
    <name evidence="2" type="ORF">ACELLULO517_20590</name>
</gene>
<comment type="caution">
    <text evidence="2">The sequence shown here is derived from an EMBL/GenBank/DDBJ whole genome shotgun (WGS) entry which is preliminary data.</text>
</comment>
<protein>
    <submittedName>
        <fullName evidence="2">Alpha/beta hydrolase</fullName>
    </submittedName>
</protein>
<evidence type="ECO:0000259" key="1">
    <source>
        <dbReference type="Pfam" id="PF12697"/>
    </source>
</evidence>
<dbReference type="SUPFAM" id="SSF53474">
    <property type="entry name" value="alpha/beta-Hydrolases"/>
    <property type="match status" value="1"/>
</dbReference>
<dbReference type="Pfam" id="PF12697">
    <property type="entry name" value="Abhydrolase_6"/>
    <property type="match status" value="1"/>
</dbReference>
<keyword evidence="2" id="KW-0378">Hydrolase</keyword>